<protein>
    <submittedName>
        <fullName evidence="2">DUF2269 domain-containing protein</fullName>
    </submittedName>
</protein>
<dbReference type="RefSeq" id="WP_138196509.1">
    <property type="nucleotide sequence ID" value="NZ_VCIW01000017.1"/>
</dbReference>
<keyword evidence="1" id="KW-0812">Transmembrane</keyword>
<accession>A0A5R9GF41</accession>
<evidence type="ECO:0000256" key="1">
    <source>
        <dbReference type="SAM" id="Phobius"/>
    </source>
</evidence>
<feature type="transmembrane region" description="Helical" evidence="1">
    <location>
        <begin position="12"/>
        <end position="33"/>
    </location>
</feature>
<proteinExistence type="predicted"/>
<dbReference type="EMBL" id="VCIW01000017">
    <property type="protein sequence ID" value="TLS50025.1"/>
    <property type="molecule type" value="Genomic_DNA"/>
</dbReference>
<feature type="transmembrane region" description="Helical" evidence="1">
    <location>
        <begin position="53"/>
        <end position="72"/>
    </location>
</feature>
<dbReference type="AlphaFoldDB" id="A0A5R9GF41"/>
<evidence type="ECO:0000313" key="2">
    <source>
        <dbReference type="EMBL" id="TLS50025.1"/>
    </source>
</evidence>
<dbReference type="Proteomes" id="UP000309676">
    <property type="component" value="Unassembled WGS sequence"/>
</dbReference>
<sequence>MKPGLRKLALTAHITFSVGWIGGVVAYLALVVTTQTSQDAQTVRAAFIAMEPIARFALVPLSAASLVTGLIMSLGTPWGLFRHYWVITKLMLTVVAFKVLLSQLEPISYLASAAADPTTDLGRLGGWGQFLHPGGGLLLLLVIMTLSTYKPRGMTRYGWRKQQEQRKG</sequence>
<keyword evidence="3" id="KW-1185">Reference proteome</keyword>
<comment type="caution">
    <text evidence="2">The sequence shown here is derived from an EMBL/GenBank/DDBJ whole genome shotgun (WGS) entry which is preliminary data.</text>
</comment>
<keyword evidence="1" id="KW-1133">Transmembrane helix</keyword>
<gene>
    <name evidence="2" type="ORF">FE782_22065</name>
</gene>
<dbReference type="OrthoDB" id="156858at2"/>
<reference evidence="2 3" key="1">
    <citation type="submission" date="2019-05" db="EMBL/GenBank/DDBJ databases">
        <authorList>
            <person name="Narsing Rao M.P."/>
            <person name="Li W.J."/>
        </authorList>
    </citation>
    <scope>NUCLEOTIDE SEQUENCE [LARGE SCALE GENOMIC DNA]</scope>
    <source>
        <strain evidence="2 3">SYSU_K30003</strain>
    </source>
</reference>
<organism evidence="2 3">
    <name type="scientific">Paenibacillus antri</name>
    <dbReference type="NCBI Taxonomy" id="2582848"/>
    <lineage>
        <taxon>Bacteria</taxon>
        <taxon>Bacillati</taxon>
        <taxon>Bacillota</taxon>
        <taxon>Bacilli</taxon>
        <taxon>Bacillales</taxon>
        <taxon>Paenibacillaceae</taxon>
        <taxon>Paenibacillus</taxon>
    </lineage>
</organism>
<feature type="transmembrane region" description="Helical" evidence="1">
    <location>
        <begin position="130"/>
        <end position="149"/>
    </location>
</feature>
<name>A0A5R9GF41_9BACL</name>
<evidence type="ECO:0000313" key="3">
    <source>
        <dbReference type="Proteomes" id="UP000309676"/>
    </source>
</evidence>
<keyword evidence="1" id="KW-0472">Membrane</keyword>